<feature type="region of interest" description="Disordered" evidence="3">
    <location>
        <begin position="1"/>
        <end position="204"/>
    </location>
</feature>
<name>A0AAN5DB60_9BILA</name>
<dbReference type="Gene3D" id="1.10.12.70">
    <property type="match status" value="1"/>
</dbReference>
<evidence type="ECO:0000256" key="3">
    <source>
        <dbReference type="SAM" id="MobiDB-lite"/>
    </source>
</evidence>
<dbReference type="Pfam" id="PF20929">
    <property type="entry name" value="PDCD10_N"/>
    <property type="match status" value="1"/>
</dbReference>
<sequence length="286" mass="28792">MVRNSQRVASVAEQLRTSSISNNPSGSSRSSGSGGSGGSGSSHPRDPRDAPSHPRPSLTAAPLSREVGPSIGGGATTISIHSPTGSPPSSVNRPSASFHIPAEPAAHHVSSGHHHVTGGASPAMHHHSTAAAKAKPVLVGHEPIRSSSERMNGGRSGGGGGRANGSANGGAVGGMGLPRTASDRRSGGGSGHGNMENGGEGRAARRRNALEFSLLPALEKLSRTRHAGAELEQLAEALKAAEEACPGLCDQLVAELLTTLAHPQVPTAELSAAIARLTTSVPFPFL</sequence>
<evidence type="ECO:0000256" key="2">
    <source>
        <dbReference type="ARBA" id="ARBA00022490"/>
    </source>
</evidence>
<reference evidence="6" key="1">
    <citation type="submission" date="2022-10" db="EMBL/GenBank/DDBJ databases">
        <title>Genome assembly of Pristionchus species.</title>
        <authorList>
            <person name="Yoshida K."/>
            <person name="Sommer R.J."/>
        </authorList>
    </citation>
    <scope>NUCLEOTIDE SEQUENCE [LARGE SCALE GENOMIC DNA]</scope>
    <source>
        <strain evidence="6">RS5460</strain>
    </source>
</reference>
<keyword evidence="2" id="KW-0963">Cytoplasm</keyword>
<feature type="non-terminal residue" evidence="5">
    <location>
        <position position="286"/>
    </location>
</feature>
<dbReference type="InterPro" id="IPR048288">
    <property type="entry name" value="PDCD10_N"/>
</dbReference>
<keyword evidence="6" id="KW-1185">Reference proteome</keyword>
<feature type="compositionally biased region" description="Low complexity" evidence="3">
    <location>
        <begin position="18"/>
        <end position="31"/>
    </location>
</feature>
<dbReference type="AlphaFoldDB" id="A0AAN5DB60"/>
<feature type="compositionally biased region" description="Basic and acidic residues" evidence="3">
    <location>
        <begin position="43"/>
        <end position="52"/>
    </location>
</feature>
<gene>
    <name evidence="5" type="ORF">PMAYCL1PPCAC_30034</name>
</gene>
<dbReference type="GO" id="GO:0005737">
    <property type="term" value="C:cytoplasm"/>
    <property type="evidence" value="ECO:0007669"/>
    <property type="project" value="UniProtKB-SubCell"/>
</dbReference>
<feature type="domain" description="Programmed cell death protein 10 dimerisation" evidence="4">
    <location>
        <begin position="211"/>
        <end position="257"/>
    </location>
</feature>
<proteinExistence type="predicted"/>
<feature type="compositionally biased region" description="Gly residues" evidence="3">
    <location>
        <begin position="187"/>
        <end position="201"/>
    </location>
</feature>
<dbReference type="Proteomes" id="UP001328107">
    <property type="component" value="Unassembled WGS sequence"/>
</dbReference>
<evidence type="ECO:0000259" key="4">
    <source>
        <dbReference type="Pfam" id="PF20929"/>
    </source>
</evidence>
<accession>A0AAN5DB60</accession>
<organism evidence="5 6">
    <name type="scientific">Pristionchus mayeri</name>
    <dbReference type="NCBI Taxonomy" id="1317129"/>
    <lineage>
        <taxon>Eukaryota</taxon>
        <taxon>Metazoa</taxon>
        <taxon>Ecdysozoa</taxon>
        <taxon>Nematoda</taxon>
        <taxon>Chromadorea</taxon>
        <taxon>Rhabditida</taxon>
        <taxon>Rhabditina</taxon>
        <taxon>Diplogasteromorpha</taxon>
        <taxon>Diplogasteroidea</taxon>
        <taxon>Neodiplogasteridae</taxon>
        <taxon>Pristionchus</taxon>
    </lineage>
</organism>
<evidence type="ECO:0000313" key="5">
    <source>
        <dbReference type="EMBL" id="GMR59839.1"/>
    </source>
</evidence>
<protein>
    <recommendedName>
        <fullName evidence="4">Programmed cell death protein 10 dimerisation domain-containing protein</fullName>
    </recommendedName>
</protein>
<evidence type="ECO:0000256" key="1">
    <source>
        <dbReference type="ARBA" id="ARBA00004496"/>
    </source>
</evidence>
<comment type="caution">
    <text evidence="5">The sequence shown here is derived from an EMBL/GenBank/DDBJ whole genome shotgun (WGS) entry which is preliminary data.</text>
</comment>
<evidence type="ECO:0000313" key="6">
    <source>
        <dbReference type="Proteomes" id="UP001328107"/>
    </source>
</evidence>
<feature type="compositionally biased region" description="Gly residues" evidence="3">
    <location>
        <begin position="154"/>
        <end position="176"/>
    </location>
</feature>
<feature type="compositionally biased region" description="Polar residues" evidence="3">
    <location>
        <begin position="76"/>
        <end position="95"/>
    </location>
</feature>
<dbReference type="EMBL" id="BTRK01000006">
    <property type="protein sequence ID" value="GMR59839.1"/>
    <property type="molecule type" value="Genomic_DNA"/>
</dbReference>
<comment type="subcellular location">
    <subcellularLocation>
        <location evidence="1">Cytoplasm</location>
    </subcellularLocation>
</comment>
<dbReference type="InterPro" id="IPR046409">
    <property type="entry name" value="PDC10_dimerisation_sf"/>
</dbReference>